<dbReference type="InterPro" id="IPR018165">
    <property type="entry name" value="Ala-tRNA-synth_IIc_core"/>
</dbReference>
<dbReference type="SUPFAM" id="SSF50447">
    <property type="entry name" value="Translation proteins"/>
    <property type="match status" value="1"/>
</dbReference>
<dbReference type="InterPro" id="IPR018163">
    <property type="entry name" value="Thr/Ala-tRNA-synth_IIc_edit"/>
</dbReference>
<comment type="similarity">
    <text evidence="1">Belongs to the class-II aminoacyl-tRNA synthetase family.</text>
</comment>
<dbReference type="GO" id="GO:0006419">
    <property type="term" value="P:alanyl-tRNA aminoacylation"/>
    <property type="evidence" value="ECO:0007669"/>
    <property type="project" value="InterPro"/>
</dbReference>
<dbReference type="InterPro" id="IPR012947">
    <property type="entry name" value="tRNA_SAD"/>
</dbReference>
<dbReference type="Pfam" id="PF02272">
    <property type="entry name" value="DHHA1"/>
    <property type="match status" value="1"/>
</dbReference>
<dbReference type="Gene3D" id="2.40.30.130">
    <property type="match status" value="1"/>
</dbReference>
<organism evidence="10 11">
    <name type="scientific">Deinococcus irradiatisoli</name>
    <dbReference type="NCBI Taxonomy" id="2202254"/>
    <lineage>
        <taxon>Bacteria</taxon>
        <taxon>Thermotogati</taxon>
        <taxon>Deinococcota</taxon>
        <taxon>Deinococci</taxon>
        <taxon>Deinococcales</taxon>
        <taxon>Deinococcaceae</taxon>
        <taxon>Deinococcus</taxon>
    </lineage>
</organism>
<accession>A0A2Z3JIZ4</accession>
<feature type="domain" description="Alanyl-transfer RNA synthetases family profile" evidence="9">
    <location>
        <begin position="1"/>
        <end position="245"/>
    </location>
</feature>
<dbReference type="InterPro" id="IPR050058">
    <property type="entry name" value="Ala-tRNA_ligase"/>
</dbReference>
<evidence type="ECO:0000259" key="9">
    <source>
        <dbReference type="PROSITE" id="PS50860"/>
    </source>
</evidence>
<dbReference type="PROSITE" id="PS50860">
    <property type="entry name" value="AA_TRNA_LIGASE_II_ALA"/>
    <property type="match status" value="1"/>
</dbReference>
<dbReference type="PANTHER" id="PTHR11777:SF9">
    <property type="entry name" value="ALANINE--TRNA LIGASE, CYTOPLASMIC"/>
    <property type="match status" value="1"/>
</dbReference>
<keyword evidence="8" id="KW-0030">Aminoacyl-tRNA synthetase</keyword>
<dbReference type="RefSeq" id="WP_109827299.1">
    <property type="nucleotide sequence ID" value="NZ_CP029494.1"/>
</dbReference>
<dbReference type="Proteomes" id="UP000245368">
    <property type="component" value="Chromosome"/>
</dbReference>
<evidence type="ECO:0000256" key="6">
    <source>
        <dbReference type="ARBA" id="ARBA00022884"/>
    </source>
</evidence>
<dbReference type="SUPFAM" id="SSF55186">
    <property type="entry name" value="ThrRS/AlaRS common domain"/>
    <property type="match status" value="1"/>
</dbReference>
<keyword evidence="7" id="KW-0648">Protein biosynthesis</keyword>
<keyword evidence="2" id="KW-0820">tRNA-binding</keyword>
<keyword evidence="5" id="KW-0067">ATP-binding</keyword>
<evidence type="ECO:0000256" key="4">
    <source>
        <dbReference type="ARBA" id="ARBA00022741"/>
    </source>
</evidence>
<dbReference type="GO" id="GO:0005524">
    <property type="term" value="F:ATP binding"/>
    <property type="evidence" value="ECO:0007669"/>
    <property type="project" value="UniProtKB-KW"/>
</dbReference>
<keyword evidence="11" id="KW-1185">Reference proteome</keyword>
<dbReference type="Gene3D" id="3.10.310.40">
    <property type="match status" value="1"/>
</dbReference>
<keyword evidence="6" id="KW-0694">RNA-binding</keyword>
<dbReference type="GO" id="GO:0000049">
    <property type="term" value="F:tRNA binding"/>
    <property type="evidence" value="ECO:0007669"/>
    <property type="project" value="UniProtKB-KW"/>
</dbReference>
<proteinExistence type="inferred from homology"/>
<gene>
    <name evidence="10" type="ORF">DKM44_10310</name>
</gene>
<keyword evidence="3" id="KW-0436">Ligase</keyword>
<evidence type="ECO:0000313" key="11">
    <source>
        <dbReference type="Proteomes" id="UP000245368"/>
    </source>
</evidence>
<evidence type="ECO:0000256" key="8">
    <source>
        <dbReference type="ARBA" id="ARBA00023146"/>
    </source>
</evidence>
<dbReference type="InterPro" id="IPR009000">
    <property type="entry name" value="Transl_B-barrel_sf"/>
</dbReference>
<protein>
    <submittedName>
        <fullName evidence="10">Serine-tRNA(Ala) deacylase</fullName>
    </submittedName>
</protein>
<dbReference type="SMART" id="SM00863">
    <property type="entry name" value="tRNA_SAD"/>
    <property type="match status" value="1"/>
</dbReference>
<dbReference type="Pfam" id="PF07973">
    <property type="entry name" value="tRNA_SAD"/>
    <property type="match status" value="1"/>
</dbReference>
<evidence type="ECO:0000256" key="3">
    <source>
        <dbReference type="ARBA" id="ARBA00022598"/>
    </source>
</evidence>
<dbReference type="OrthoDB" id="9812949at2"/>
<dbReference type="InterPro" id="IPR003156">
    <property type="entry name" value="DHHA1_dom"/>
</dbReference>
<evidence type="ECO:0000256" key="5">
    <source>
        <dbReference type="ARBA" id="ARBA00022840"/>
    </source>
</evidence>
<evidence type="ECO:0000256" key="1">
    <source>
        <dbReference type="ARBA" id="ARBA00008226"/>
    </source>
</evidence>
<dbReference type="InterPro" id="IPR018164">
    <property type="entry name" value="Ala-tRNA-synth_IIc_N"/>
</dbReference>
<evidence type="ECO:0000256" key="7">
    <source>
        <dbReference type="ARBA" id="ARBA00022917"/>
    </source>
</evidence>
<reference evidence="10 11" key="1">
    <citation type="submission" date="2018-05" db="EMBL/GenBank/DDBJ databases">
        <title>Complete Genome Sequence of Deinococcus sp. strain 17bor-2.</title>
        <authorList>
            <person name="Srinivasan S."/>
        </authorList>
    </citation>
    <scope>NUCLEOTIDE SEQUENCE [LARGE SCALE GENOMIC DNA]</scope>
    <source>
        <strain evidence="10 11">17bor-2</strain>
    </source>
</reference>
<dbReference type="Pfam" id="PF01411">
    <property type="entry name" value="tRNA-synt_2c"/>
    <property type="match status" value="1"/>
</dbReference>
<keyword evidence="4" id="KW-0547">Nucleotide-binding</keyword>
<evidence type="ECO:0000313" key="10">
    <source>
        <dbReference type="EMBL" id="AWN23571.1"/>
    </source>
</evidence>
<evidence type="ECO:0000256" key="2">
    <source>
        <dbReference type="ARBA" id="ARBA00022555"/>
    </source>
</evidence>
<name>A0A2Z3JIZ4_9DEIO</name>
<dbReference type="EMBL" id="CP029494">
    <property type="protein sequence ID" value="AWN23571.1"/>
    <property type="molecule type" value="Genomic_DNA"/>
</dbReference>
<dbReference type="GO" id="GO:0005829">
    <property type="term" value="C:cytosol"/>
    <property type="evidence" value="ECO:0007669"/>
    <property type="project" value="TreeGrafter"/>
</dbReference>
<dbReference type="GO" id="GO:0002161">
    <property type="term" value="F:aminoacyl-tRNA deacylase activity"/>
    <property type="evidence" value="ECO:0007669"/>
    <property type="project" value="TreeGrafter"/>
</dbReference>
<sequence length="397" mass="42099">MTQLLYYQDPEQLNFSAAVTRVDGQRVALSATAFYPEGGGQNADVGRLSWSGGEAQVTDTQKNKASGELWHTLSGAVPGVGDEVQGEVDAAHRWRTMQRHSGEHLLAQAFFRLNPAFAVAAVGMRSAECTLDLQGQPAETDVRAAETLLRETLGRRRLKLRTVEVPEAELERYPLRRSTKITGTVRLVIFEDEHGFFDVSACGGVHVPWAAMAGPVTVLRTERIKGGLTRVVFMAGEEAGERLSSSYQAGRTLAATFSAGPDDLTARVEALRRTAQDQALQLAEAQRVLLTNEIAAAPAEPFGDVRLRQLDVKDAALLPTALSVTPPGEVLLVTAPGGRVGIGSTFSVHAGEVLRSALGVAGGKGGGKPEAAQGQTPDVDGFAAAVRAALSERQVSA</sequence>
<dbReference type="AlphaFoldDB" id="A0A2Z3JIZ4"/>
<dbReference type="KEGG" id="dez:DKM44_10310"/>
<dbReference type="GO" id="GO:0004813">
    <property type="term" value="F:alanine-tRNA ligase activity"/>
    <property type="evidence" value="ECO:0007669"/>
    <property type="project" value="InterPro"/>
</dbReference>
<dbReference type="PANTHER" id="PTHR11777">
    <property type="entry name" value="ALANYL-TRNA SYNTHETASE"/>
    <property type="match status" value="1"/>
</dbReference>
<dbReference type="Gene3D" id="3.30.980.10">
    <property type="entry name" value="Threonyl-trna Synthetase, Chain A, domain 2"/>
    <property type="match status" value="1"/>
</dbReference>